<organism evidence="1 2">
    <name type="scientific">Clunio marinus</name>
    <dbReference type="NCBI Taxonomy" id="568069"/>
    <lineage>
        <taxon>Eukaryota</taxon>
        <taxon>Metazoa</taxon>
        <taxon>Ecdysozoa</taxon>
        <taxon>Arthropoda</taxon>
        <taxon>Hexapoda</taxon>
        <taxon>Insecta</taxon>
        <taxon>Pterygota</taxon>
        <taxon>Neoptera</taxon>
        <taxon>Endopterygota</taxon>
        <taxon>Diptera</taxon>
        <taxon>Nematocera</taxon>
        <taxon>Chironomoidea</taxon>
        <taxon>Chironomidae</taxon>
        <taxon>Clunio</taxon>
    </lineage>
</organism>
<evidence type="ECO:0000313" key="2">
    <source>
        <dbReference type="Proteomes" id="UP000183832"/>
    </source>
</evidence>
<gene>
    <name evidence="1" type="ORF">CLUMA_CG006428</name>
</gene>
<keyword evidence="2" id="KW-1185">Reference proteome</keyword>
<dbReference type="Proteomes" id="UP000183832">
    <property type="component" value="Unassembled WGS sequence"/>
</dbReference>
<accession>A0A1J1HXV7</accession>
<sequence>MEIEYYSLRIFVNHMQYFNITHPSAIFLLRIYDDDQHEKTFGVCCARQSYKRDVCKEKQHTINSLKVDLGRLLAVVEGIVLEGNVV</sequence>
<reference evidence="1 2" key="1">
    <citation type="submission" date="2015-04" db="EMBL/GenBank/DDBJ databases">
        <authorList>
            <person name="Syromyatnikov M.Y."/>
            <person name="Popov V.N."/>
        </authorList>
    </citation>
    <scope>NUCLEOTIDE SEQUENCE [LARGE SCALE GENOMIC DNA]</scope>
</reference>
<evidence type="ECO:0000313" key="1">
    <source>
        <dbReference type="EMBL" id="CRK92845.1"/>
    </source>
</evidence>
<proteinExistence type="predicted"/>
<name>A0A1J1HXV7_9DIPT</name>
<dbReference type="AlphaFoldDB" id="A0A1J1HXV7"/>
<dbReference type="EMBL" id="CVRI01000035">
    <property type="protein sequence ID" value="CRK92845.1"/>
    <property type="molecule type" value="Genomic_DNA"/>
</dbReference>
<protein>
    <submittedName>
        <fullName evidence="1">CLUMA_CG006428, isoform A</fullName>
    </submittedName>
</protein>